<feature type="domain" description="ABC-2 type transporter transmembrane" evidence="6">
    <location>
        <begin position="20"/>
        <end position="410"/>
    </location>
</feature>
<organism evidence="7 8">
    <name type="scientific">Brumimicrobium oceani</name>
    <dbReference type="NCBI Taxonomy" id="2100725"/>
    <lineage>
        <taxon>Bacteria</taxon>
        <taxon>Pseudomonadati</taxon>
        <taxon>Bacteroidota</taxon>
        <taxon>Flavobacteriia</taxon>
        <taxon>Flavobacteriales</taxon>
        <taxon>Crocinitomicaceae</taxon>
        <taxon>Brumimicrobium</taxon>
    </lineage>
</organism>
<evidence type="ECO:0000313" key="8">
    <source>
        <dbReference type="Proteomes" id="UP000245370"/>
    </source>
</evidence>
<sequence>MNKVILIAKREIAERFQNRSFKWLMILGPLAVLGLIYLFLSTTTSTNKEWKILLMDKKEIFDSKLTSNPPKNLQFDFINTFVDYDEFAYQEKYQSYDISVWINEKIVSNKNVIISYRERPPENIQRKIRYLVERRMEEIMVDQFTDLSVSKFREIKQALNFSLKDVYDPKNEKSTTASWVGFSFGGLIILFVFMFGMTILRSVSREKSNRIVEVLLSSVNPRQLLTGKVLGVGFSALVQFTAWVIIIGTGLYLFRLTLFPDMFSPGFVADEVSKTDFSQELSNQSPFVELIYKQIQYLNMLVFFALFFIGGYLFYGSFFAMIGASMGSESDGQQFIIPLTLLLFVSVLSGYYVVYYPSTTLSSWLGFIPFTSPMVMMVNLSNGFEDGSTWQLFLSLIVLFISAIFMLMIAGRIYKNGILRFNHRLKLRMLIKWTKK</sequence>
<feature type="transmembrane region" description="Helical" evidence="5">
    <location>
        <begin position="21"/>
        <end position="40"/>
    </location>
</feature>
<protein>
    <recommendedName>
        <fullName evidence="6">ABC-2 type transporter transmembrane domain-containing protein</fullName>
    </recommendedName>
</protein>
<evidence type="ECO:0000256" key="2">
    <source>
        <dbReference type="ARBA" id="ARBA00022692"/>
    </source>
</evidence>
<keyword evidence="4 5" id="KW-0472">Membrane</keyword>
<evidence type="ECO:0000259" key="6">
    <source>
        <dbReference type="Pfam" id="PF12698"/>
    </source>
</evidence>
<gene>
    <name evidence="7" type="ORF">DIT68_10440</name>
</gene>
<feature type="transmembrane region" description="Helical" evidence="5">
    <location>
        <begin position="361"/>
        <end position="380"/>
    </location>
</feature>
<keyword evidence="3 5" id="KW-1133">Transmembrane helix</keyword>
<evidence type="ECO:0000256" key="5">
    <source>
        <dbReference type="SAM" id="Phobius"/>
    </source>
</evidence>
<dbReference type="OrthoDB" id="9768837at2"/>
<dbReference type="Pfam" id="PF12698">
    <property type="entry name" value="ABC2_membrane_3"/>
    <property type="match status" value="1"/>
</dbReference>
<dbReference type="GO" id="GO:0016020">
    <property type="term" value="C:membrane"/>
    <property type="evidence" value="ECO:0007669"/>
    <property type="project" value="UniProtKB-SubCell"/>
</dbReference>
<name>A0A2U2XC17_9FLAO</name>
<accession>A0A2U2XC17</accession>
<feature type="transmembrane region" description="Helical" evidence="5">
    <location>
        <begin position="229"/>
        <end position="254"/>
    </location>
</feature>
<feature type="transmembrane region" description="Helical" evidence="5">
    <location>
        <begin position="297"/>
        <end position="323"/>
    </location>
</feature>
<evidence type="ECO:0000256" key="3">
    <source>
        <dbReference type="ARBA" id="ARBA00022989"/>
    </source>
</evidence>
<dbReference type="AlphaFoldDB" id="A0A2U2XC17"/>
<dbReference type="PANTHER" id="PTHR43471">
    <property type="entry name" value="ABC TRANSPORTER PERMEASE"/>
    <property type="match status" value="1"/>
</dbReference>
<comment type="caution">
    <text evidence="7">The sequence shown here is derived from an EMBL/GenBank/DDBJ whole genome shotgun (WGS) entry which is preliminary data.</text>
</comment>
<keyword evidence="8" id="KW-1185">Reference proteome</keyword>
<dbReference type="RefSeq" id="WP_109359748.1">
    <property type="nucleotide sequence ID" value="NZ_QFRJ01000007.1"/>
</dbReference>
<dbReference type="GO" id="GO:0140359">
    <property type="term" value="F:ABC-type transporter activity"/>
    <property type="evidence" value="ECO:0007669"/>
    <property type="project" value="InterPro"/>
</dbReference>
<reference evidence="7 8" key="2">
    <citation type="submission" date="2018-05" db="EMBL/GenBank/DDBJ databases">
        <authorList>
            <person name="Lanie J.A."/>
            <person name="Ng W.-L."/>
            <person name="Kazmierczak K.M."/>
            <person name="Andrzejewski T.M."/>
            <person name="Davidsen T.M."/>
            <person name="Wayne K.J."/>
            <person name="Tettelin H."/>
            <person name="Glass J.I."/>
            <person name="Rusch D."/>
            <person name="Podicherti R."/>
            <person name="Tsui H.-C.T."/>
            <person name="Winkler M.E."/>
        </authorList>
    </citation>
    <scope>NUCLEOTIDE SEQUENCE [LARGE SCALE GENOMIC DNA]</scope>
    <source>
        <strain evidence="7 8">C305</strain>
    </source>
</reference>
<dbReference type="InterPro" id="IPR013525">
    <property type="entry name" value="ABC2_TM"/>
</dbReference>
<keyword evidence="2 5" id="KW-0812">Transmembrane</keyword>
<feature type="transmembrane region" description="Helical" evidence="5">
    <location>
        <begin position="179"/>
        <end position="200"/>
    </location>
</feature>
<evidence type="ECO:0000256" key="1">
    <source>
        <dbReference type="ARBA" id="ARBA00004141"/>
    </source>
</evidence>
<dbReference type="EMBL" id="QFRJ01000007">
    <property type="protein sequence ID" value="PWH85346.1"/>
    <property type="molecule type" value="Genomic_DNA"/>
</dbReference>
<evidence type="ECO:0000256" key="4">
    <source>
        <dbReference type="ARBA" id="ARBA00023136"/>
    </source>
</evidence>
<evidence type="ECO:0000313" key="7">
    <source>
        <dbReference type="EMBL" id="PWH85346.1"/>
    </source>
</evidence>
<dbReference type="Proteomes" id="UP000245370">
    <property type="component" value="Unassembled WGS sequence"/>
</dbReference>
<feature type="transmembrane region" description="Helical" evidence="5">
    <location>
        <begin position="392"/>
        <end position="414"/>
    </location>
</feature>
<proteinExistence type="predicted"/>
<comment type="subcellular location">
    <subcellularLocation>
        <location evidence="1">Membrane</location>
        <topology evidence="1">Multi-pass membrane protein</topology>
    </subcellularLocation>
</comment>
<reference evidence="7 8" key="1">
    <citation type="submission" date="2018-05" db="EMBL/GenBank/DDBJ databases">
        <title>Brumimicrobium oceani sp. nov., isolated from coastal sediment.</title>
        <authorList>
            <person name="Kou Y."/>
        </authorList>
    </citation>
    <scope>NUCLEOTIDE SEQUENCE [LARGE SCALE GENOMIC DNA]</scope>
    <source>
        <strain evidence="7 8">C305</strain>
    </source>
</reference>
<feature type="transmembrane region" description="Helical" evidence="5">
    <location>
        <begin position="335"/>
        <end position="355"/>
    </location>
</feature>